<dbReference type="InterPro" id="IPR007235">
    <property type="entry name" value="Glyco_trans_28_C"/>
</dbReference>
<name>A0A3T0D6S5_9FIRM</name>
<keyword evidence="8" id="KW-1185">Reference proteome</keyword>
<accession>A0A3T0D6S5</accession>
<dbReference type="SUPFAM" id="SSF53756">
    <property type="entry name" value="UDP-Glycosyltransferase/glycogen phosphorylase"/>
    <property type="match status" value="1"/>
</dbReference>
<organism evidence="7 8">
    <name type="scientific">Caldicellulosiruptor changbaiensis</name>
    <dbReference type="NCBI Taxonomy" id="1222016"/>
    <lineage>
        <taxon>Bacteria</taxon>
        <taxon>Bacillati</taxon>
        <taxon>Bacillota</taxon>
        <taxon>Bacillota incertae sedis</taxon>
        <taxon>Caldicellulosiruptorales</taxon>
        <taxon>Caldicellulosiruptoraceae</taxon>
        <taxon>Caldicellulosiruptor</taxon>
    </lineage>
</organism>
<dbReference type="GO" id="GO:0016020">
    <property type="term" value="C:membrane"/>
    <property type="evidence" value="ECO:0007669"/>
    <property type="project" value="UniProtKB-SubCell"/>
</dbReference>
<keyword evidence="4 7" id="KW-0808">Transferase</keyword>
<reference evidence="7 8" key="1">
    <citation type="submission" date="2018-12" db="EMBL/GenBank/DDBJ databases">
        <title>Genome sequence from the cellulolytic species, Caldicellulosiruptor changbaiensis.</title>
        <authorList>
            <person name="Blumer-Schuette S.E."/>
            <person name="Mendoza C."/>
        </authorList>
    </citation>
    <scope>NUCLEOTIDE SEQUENCE [LARGE SCALE GENOMIC DNA]</scope>
    <source>
        <strain evidence="7 8">CBS-Z</strain>
    </source>
</reference>
<dbReference type="Proteomes" id="UP000282930">
    <property type="component" value="Chromosome"/>
</dbReference>
<dbReference type="GO" id="GO:0009247">
    <property type="term" value="P:glycolipid biosynthetic process"/>
    <property type="evidence" value="ECO:0007669"/>
    <property type="project" value="InterPro"/>
</dbReference>
<dbReference type="GO" id="GO:0016758">
    <property type="term" value="F:hexosyltransferase activity"/>
    <property type="evidence" value="ECO:0007669"/>
    <property type="project" value="InterPro"/>
</dbReference>
<comment type="similarity">
    <text evidence="2">Belongs to the glycosyltransferase 28 family.</text>
</comment>
<evidence type="ECO:0000313" key="8">
    <source>
        <dbReference type="Proteomes" id="UP000282930"/>
    </source>
</evidence>
<dbReference type="AlphaFoldDB" id="A0A3T0D6S5"/>
<dbReference type="PANTHER" id="PTHR43025">
    <property type="entry name" value="MONOGALACTOSYLDIACYLGLYCEROL SYNTHASE"/>
    <property type="match status" value="1"/>
</dbReference>
<dbReference type="KEGG" id="ccha:ELD05_09170"/>
<evidence type="ECO:0000259" key="5">
    <source>
        <dbReference type="Pfam" id="PF04101"/>
    </source>
</evidence>
<sequence length="370" mass="41375">MNILILSLDAGGGHFAASNALKTAFLQKDPQAKVEIVDTLKIISPILDKLAVGTYLKAIKTVPFIYGLVYDSTDKDPPTRFSKAIYEKFYFAFYKLYNIISELNPDVIIGTHPSPIDMVSQLKKRGNINVPIISIVTDFTIHPYWINEYADYIIVHHENLVYEAVKKGASEKKVIPLGIPINPSFSINYEKKQILSELNLEDNPTILIMGGSLGLGNIEDIVEMVCHICDESYQIIVVTGKNKTLKKSLEERNFGRKVVVFGFISFIDKLMAISDILITKPGGLTCAEALSRKLPMILISPIPGQEERNTFYLINNGAAAYVRNIESFDIVFNQIINNPQRLEHMKLACSFLAKPNSSNDIVEFIKGMVL</sequence>
<dbReference type="InterPro" id="IPR050519">
    <property type="entry name" value="Glycosyltransf_28_UgtP"/>
</dbReference>
<evidence type="ECO:0000256" key="2">
    <source>
        <dbReference type="ARBA" id="ARBA00006962"/>
    </source>
</evidence>
<feature type="domain" description="Glycosyl transferase family 28 C-terminal" evidence="5">
    <location>
        <begin position="205"/>
        <end position="334"/>
    </location>
</feature>
<dbReference type="RefSeq" id="WP_127352182.1">
    <property type="nucleotide sequence ID" value="NZ_CP034791.1"/>
</dbReference>
<dbReference type="InterPro" id="IPR009695">
    <property type="entry name" value="Diacylglyc_glucosyltr_N"/>
</dbReference>
<feature type="domain" description="Diacylglycerol glucosyltransferase N-terminal" evidence="6">
    <location>
        <begin position="14"/>
        <end position="181"/>
    </location>
</feature>
<evidence type="ECO:0000256" key="3">
    <source>
        <dbReference type="ARBA" id="ARBA00022676"/>
    </source>
</evidence>
<evidence type="ECO:0000259" key="6">
    <source>
        <dbReference type="Pfam" id="PF06925"/>
    </source>
</evidence>
<protein>
    <submittedName>
        <fullName evidence="7">Glycosyltransferase</fullName>
    </submittedName>
</protein>
<dbReference type="PANTHER" id="PTHR43025:SF3">
    <property type="entry name" value="MONOGALACTOSYLDIACYLGLYCEROL SYNTHASE 1, CHLOROPLASTIC"/>
    <property type="match status" value="1"/>
</dbReference>
<evidence type="ECO:0000313" key="7">
    <source>
        <dbReference type="EMBL" id="AZT90795.1"/>
    </source>
</evidence>
<dbReference type="Gene3D" id="3.40.50.2000">
    <property type="entry name" value="Glycogen Phosphorylase B"/>
    <property type="match status" value="1"/>
</dbReference>
<keyword evidence="3" id="KW-0328">Glycosyltransferase</keyword>
<dbReference type="EMBL" id="CP034791">
    <property type="protein sequence ID" value="AZT90795.1"/>
    <property type="molecule type" value="Genomic_DNA"/>
</dbReference>
<evidence type="ECO:0000256" key="1">
    <source>
        <dbReference type="ARBA" id="ARBA00004370"/>
    </source>
</evidence>
<dbReference type="Pfam" id="PF06925">
    <property type="entry name" value="MGDG_synth"/>
    <property type="match status" value="1"/>
</dbReference>
<proteinExistence type="inferred from homology"/>
<dbReference type="Pfam" id="PF04101">
    <property type="entry name" value="Glyco_tran_28_C"/>
    <property type="match status" value="1"/>
</dbReference>
<comment type="subcellular location">
    <subcellularLocation>
        <location evidence="1">Membrane</location>
    </subcellularLocation>
</comment>
<evidence type="ECO:0000256" key="4">
    <source>
        <dbReference type="ARBA" id="ARBA00022679"/>
    </source>
</evidence>
<gene>
    <name evidence="7" type="ORF">ELD05_09170</name>
</gene>